<organism evidence="5 6">
    <name type="scientific">Streptoalloteichus hindustanus</name>
    <dbReference type="NCBI Taxonomy" id="2017"/>
    <lineage>
        <taxon>Bacteria</taxon>
        <taxon>Bacillati</taxon>
        <taxon>Actinomycetota</taxon>
        <taxon>Actinomycetes</taxon>
        <taxon>Pseudonocardiales</taxon>
        <taxon>Pseudonocardiaceae</taxon>
        <taxon>Streptoalloteichus</taxon>
    </lineage>
</organism>
<feature type="domain" description="Ketoreductase" evidence="4">
    <location>
        <begin position="19"/>
        <end position="207"/>
    </location>
</feature>
<dbReference type="STRING" id="2017.SAMN05444320_1038"/>
<evidence type="ECO:0000256" key="2">
    <source>
        <dbReference type="ARBA" id="ARBA00023002"/>
    </source>
</evidence>
<dbReference type="InterPro" id="IPR057326">
    <property type="entry name" value="KR_dom"/>
</dbReference>
<evidence type="ECO:0000313" key="6">
    <source>
        <dbReference type="Proteomes" id="UP000184501"/>
    </source>
</evidence>
<dbReference type="PRINTS" id="PR00080">
    <property type="entry name" value="SDRFAMILY"/>
</dbReference>
<dbReference type="Pfam" id="PF00106">
    <property type="entry name" value="adh_short"/>
    <property type="match status" value="1"/>
</dbReference>
<dbReference type="OrthoDB" id="9775296at2"/>
<dbReference type="PANTHER" id="PTHR43115">
    <property type="entry name" value="DEHYDROGENASE/REDUCTASE SDR FAMILY MEMBER 11"/>
    <property type="match status" value="1"/>
</dbReference>
<dbReference type="SMART" id="SM00822">
    <property type="entry name" value="PKS_KR"/>
    <property type="match status" value="1"/>
</dbReference>
<evidence type="ECO:0000259" key="4">
    <source>
        <dbReference type="SMART" id="SM00822"/>
    </source>
</evidence>
<dbReference type="EMBL" id="FQVN01000003">
    <property type="protein sequence ID" value="SHF26422.1"/>
    <property type="molecule type" value="Genomic_DNA"/>
</dbReference>
<dbReference type="InterPro" id="IPR020904">
    <property type="entry name" value="Sc_DH/Rdtase_CS"/>
</dbReference>
<dbReference type="Proteomes" id="UP000184501">
    <property type="component" value="Unassembled WGS sequence"/>
</dbReference>
<dbReference type="RefSeq" id="WP_073482478.1">
    <property type="nucleotide sequence ID" value="NZ_FQVN01000003.1"/>
</dbReference>
<gene>
    <name evidence="5" type="ORF">SAMN05444320_1038</name>
</gene>
<dbReference type="Gene3D" id="3.40.50.720">
    <property type="entry name" value="NAD(P)-binding Rossmann-like Domain"/>
    <property type="match status" value="1"/>
</dbReference>
<dbReference type="FunFam" id="3.40.50.720:FF:000047">
    <property type="entry name" value="NADP-dependent L-serine/L-allo-threonine dehydrogenase"/>
    <property type="match status" value="1"/>
</dbReference>
<dbReference type="GO" id="GO:0016616">
    <property type="term" value="F:oxidoreductase activity, acting on the CH-OH group of donors, NAD or NADP as acceptor"/>
    <property type="evidence" value="ECO:0007669"/>
    <property type="project" value="UniProtKB-ARBA"/>
</dbReference>
<keyword evidence="6" id="KW-1185">Reference proteome</keyword>
<sequence>MTNPSSAVTVTTSGPLAGRVAVVTGASSGIGAAVATRLAADGAKVALLARRADRLAALAATITEAGGVALPVAVDVTDADQVDAAAATVAEELGRVDLVVNNAGVMLPALIDRGRTDEWQRMIDLNVTGVLRVVRAFVPALLATAEAGERADLVNISSVSADVVFPGYAVYGATKAAVTQLSAGLRAELGVRGVRVTNVEPGMIDSELREHVSDPEARAGLREFAEAVPSLPAADLADVLAFLASRPGRVNVPDLRIMPTWQV</sequence>
<dbReference type="PROSITE" id="PS00061">
    <property type="entry name" value="ADH_SHORT"/>
    <property type="match status" value="1"/>
</dbReference>
<dbReference type="InterPro" id="IPR002347">
    <property type="entry name" value="SDR_fam"/>
</dbReference>
<keyword evidence="2" id="KW-0560">Oxidoreductase</keyword>
<dbReference type="PANTHER" id="PTHR43115:SF4">
    <property type="entry name" value="DEHYDROGENASE_REDUCTASE SDR FAMILY MEMBER 11"/>
    <property type="match status" value="1"/>
</dbReference>
<dbReference type="InterPro" id="IPR036291">
    <property type="entry name" value="NAD(P)-bd_dom_sf"/>
</dbReference>
<reference evidence="5 6" key="1">
    <citation type="submission" date="2016-11" db="EMBL/GenBank/DDBJ databases">
        <authorList>
            <person name="Jaros S."/>
            <person name="Januszkiewicz K."/>
            <person name="Wedrychowicz H."/>
        </authorList>
    </citation>
    <scope>NUCLEOTIDE SEQUENCE [LARGE SCALE GENOMIC DNA]</scope>
    <source>
        <strain evidence="5 6">DSM 44523</strain>
    </source>
</reference>
<dbReference type="SUPFAM" id="SSF51735">
    <property type="entry name" value="NAD(P)-binding Rossmann-fold domains"/>
    <property type="match status" value="1"/>
</dbReference>
<evidence type="ECO:0000256" key="3">
    <source>
        <dbReference type="RuleBase" id="RU000363"/>
    </source>
</evidence>
<name>A0A1M5A968_STRHI</name>
<accession>A0A1M5A968</accession>
<protein>
    <submittedName>
        <fullName evidence="5">NADP-dependent 3-hydroxy acid dehydrogenase YdfG</fullName>
    </submittedName>
</protein>
<comment type="similarity">
    <text evidence="1 3">Belongs to the short-chain dehydrogenases/reductases (SDR) family.</text>
</comment>
<proteinExistence type="inferred from homology"/>
<evidence type="ECO:0000256" key="1">
    <source>
        <dbReference type="ARBA" id="ARBA00006484"/>
    </source>
</evidence>
<evidence type="ECO:0000313" key="5">
    <source>
        <dbReference type="EMBL" id="SHF26422.1"/>
    </source>
</evidence>
<dbReference type="AlphaFoldDB" id="A0A1M5A968"/>
<dbReference type="PRINTS" id="PR00081">
    <property type="entry name" value="GDHRDH"/>
</dbReference>